<gene>
    <name evidence="1" type="ORF">S01H4_09447</name>
</gene>
<comment type="caution">
    <text evidence="1">The sequence shown here is derived from an EMBL/GenBank/DDBJ whole genome shotgun (WGS) entry which is preliminary data.</text>
</comment>
<organism evidence="1">
    <name type="scientific">marine sediment metagenome</name>
    <dbReference type="NCBI Taxonomy" id="412755"/>
    <lineage>
        <taxon>unclassified sequences</taxon>
        <taxon>metagenomes</taxon>
        <taxon>ecological metagenomes</taxon>
    </lineage>
</organism>
<name>X1A841_9ZZZZ</name>
<dbReference type="EMBL" id="BART01003414">
    <property type="protein sequence ID" value="GAG56361.1"/>
    <property type="molecule type" value="Genomic_DNA"/>
</dbReference>
<protein>
    <submittedName>
        <fullName evidence="1">Uncharacterized protein</fullName>
    </submittedName>
</protein>
<feature type="non-terminal residue" evidence="1">
    <location>
        <position position="1"/>
    </location>
</feature>
<evidence type="ECO:0000313" key="1">
    <source>
        <dbReference type="EMBL" id="GAG56361.1"/>
    </source>
</evidence>
<proteinExistence type="predicted"/>
<dbReference type="AlphaFoldDB" id="X1A841"/>
<reference evidence="1" key="1">
    <citation type="journal article" date="2014" name="Front. Microbiol.">
        <title>High frequency of phylogenetically diverse reductive dehalogenase-homologous genes in deep subseafloor sedimentary metagenomes.</title>
        <authorList>
            <person name="Kawai M."/>
            <person name="Futagami T."/>
            <person name="Toyoda A."/>
            <person name="Takaki Y."/>
            <person name="Nishi S."/>
            <person name="Hori S."/>
            <person name="Arai W."/>
            <person name="Tsubouchi T."/>
            <person name="Morono Y."/>
            <person name="Uchiyama I."/>
            <person name="Ito T."/>
            <person name="Fujiyama A."/>
            <person name="Inagaki F."/>
            <person name="Takami H."/>
        </authorList>
    </citation>
    <scope>NUCLEOTIDE SEQUENCE</scope>
    <source>
        <strain evidence="1">Expedition CK06-06</strain>
    </source>
</reference>
<accession>X1A841</accession>
<sequence length="40" mass="4608">VICVTVTWSASWMEWKQACKEAASENQMDGIRRISENSVY</sequence>